<comment type="caution">
    <text evidence="8">The sequence shown here is derived from an EMBL/GenBank/DDBJ whole genome shotgun (WGS) entry which is preliminary data.</text>
</comment>
<keyword evidence="3" id="KW-0119">Carbohydrate metabolism</keyword>
<keyword evidence="2" id="KW-0548">Nucleotidyltransferase</keyword>
<dbReference type="InterPro" id="IPR036265">
    <property type="entry name" value="HIT-like_sf"/>
</dbReference>
<organism evidence="8 9">
    <name type="scientific">Candidatus Kutchimonas denitrificans</name>
    <dbReference type="NCBI Taxonomy" id="3056748"/>
    <lineage>
        <taxon>Bacteria</taxon>
        <taxon>Pseudomonadati</taxon>
        <taxon>Gemmatimonadota</taxon>
        <taxon>Gemmatimonadia</taxon>
        <taxon>Candidatus Palauibacterales</taxon>
        <taxon>Candidatus Palauibacteraceae</taxon>
        <taxon>Candidatus Kutchimonas</taxon>
    </lineage>
</organism>
<dbReference type="GO" id="GO:0008270">
    <property type="term" value="F:zinc ion binding"/>
    <property type="evidence" value="ECO:0007669"/>
    <property type="project" value="InterPro"/>
</dbReference>
<dbReference type="AlphaFoldDB" id="A0AAE5C8M9"/>
<feature type="domain" description="Galactose-1-phosphate uridyl transferase N-terminal" evidence="7">
    <location>
        <begin position="5"/>
        <end position="179"/>
    </location>
</feature>
<dbReference type="GO" id="GO:0006012">
    <property type="term" value="P:galactose metabolic process"/>
    <property type="evidence" value="ECO:0007669"/>
    <property type="project" value="InterPro"/>
</dbReference>
<keyword evidence="1" id="KW-0808">Transferase</keyword>
<name>A0AAE5C8M9_9BACT</name>
<protein>
    <recommendedName>
        <fullName evidence="7">Galactose-1-phosphate uridyl transferase N-terminal domain-containing protein</fullName>
    </recommendedName>
</protein>
<feature type="active site" description="Tele-UMP-histidine intermediate" evidence="4">
    <location>
        <position position="169"/>
    </location>
</feature>
<evidence type="ECO:0000256" key="2">
    <source>
        <dbReference type="ARBA" id="ARBA00022695"/>
    </source>
</evidence>
<dbReference type="Gene3D" id="3.30.428.10">
    <property type="entry name" value="HIT-like"/>
    <property type="match status" value="2"/>
</dbReference>
<comment type="cofactor">
    <cofactor evidence="5">
        <name>Zn(2+)</name>
        <dbReference type="ChEBI" id="CHEBI:29105"/>
    </cofactor>
    <text evidence="5">Binds 1 zinc ion per subunit.</text>
</comment>
<gene>
    <name evidence="8" type="ORF">GWO12_05880</name>
</gene>
<dbReference type="SUPFAM" id="SSF54197">
    <property type="entry name" value="HIT-like"/>
    <property type="match status" value="2"/>
</dbReference>
<accession>A0AAE5C8M9</accession>
<dbReference type="InterPro" id="IPR053177">
    <property type="entry name" value="ADP-glucose_phosphorylase"/>
</dbReference>
<evidence type="ECO:0000256" key="4">
    <source>
        <dbReference type="PIRSR" id="PIRSR000808-1"/>
    </source>
</evidence>
<dbReference type="InterPro" id="IPR005849">
    <property type="entry name" value="GalP_Utransf_N"/>
</dbReference>
<dbReference type="EMBL" id="JAACAK010000046">
    <property type="protein sequence ID" value="NIR74626.1"/>
    <property type="molecule type" value="Genomic_DNA"/>
</dbReference>
<dbReference type="GO" id="GO:0008108">
    <property type="term" value="F:UDP-glucose:hexose-1-phosphate uridylyltransferase activity"/>
    <property type="evidence" value="ECO:0007669"/>
    <property type="project" value="InterPro"/>
</dbReference>
<dbReference type="PANTHER" id="PTHR42763">
    <property type="entry name" value="ADP-GLUCOSE PHOSPHORYLASE"/>
    <property type="match status" value="1"/>
</dbReference>
<evidence type="ECO:0000313" key="9">
    <source>
        <dbReference type="Proteomes" id="UP000702544"/>
    </source>
</evidence>
<evidence type="ECO:0000256" key="5">
    <source>
        <dbReference type="PIRSR" id="PIRSR000808-3"/>
    </source>
</evidence>
<feature type="region of interest" description="Disordered" evidence="6">
    <location>
        <begin position="1"/>
        <end position="45"/>
    </location>
</feature>
<evidence type="ECO:0000313" key="8">
    <source>
        <dbReference type="EMBL" id="NIR74626.1"/>
    </source>
</evidence>
<keyword evidence="5" id="KW-0862">Zinc</keyword>
<reference evidence="8 9" key="1">
    <citation type="submission" date="2020-01" db="EMBL/GenBank/DDBJ databases">
        <title>Genomes assembled from Gulf of Kutch pelagic sediment metagenomes.</title>
        <authorList>
            <person name="Chandrashekar M."/>
            <person name="Mahajan M.S."/>
            <person name="Dave K.J."/>
            <person name="Vatsa P."/>
            <person name="Nathani N.M."/>
        </authorList>
    </citation>
    <scope>NUCLEOTIDE SEQUENCE [LARGE SCALE GENOMIC DNA]</scope>
    <source>
        <strain evidence="8">KS3-K002</strain>
    </source>
</reference>
<dbReference type="PIRSF" id="PIRSF000808">
    <property type="entry name" value="GalT"/>
    <property type="match status" value="1"/>
</dbReference>
<evidence type="ECO:0000259" key="7">
    <source>
        <dbReference type="Pfam" id="PF01087"/>
    </source>
</evidence>
<evidence type="ECO:0000256" key="6">
    <source>
        <dbReference type="SAM" id="MobiDB-lite"/>
    </source>
</evidence>
<proteinExistence type="predicted"/>
<evidence type="ECO:0000256" key="1">
    <source>
        <dbReference type="ARBA" id="ARBA00022679"/>
    </source>
</evidence>
<dbReference type="Pfam" id="PF01087">
    <property type="entry name" value="GalP_UDP_transf"/>
    <property type="match status" value="1"/>
</dbReference>
<keyword evidence="5" id="KW-0479">Metal-binding</keyword>
<feature type="binding site" evidence="5">
    <location>
        <position position="46"/>
    </location>
    <ligand>
        <name>Zn(2+)</name>
        <dbReference type="ChEBI" id="CHEBI:29105"/>
    </ligand>
</feature>
<dbReference type="Proteomes" id="UP000702544">
    <property type="component" value="Unassembled WGS sequence"/>
</dbReference>
<sequence>MSAYPQVRANPLTGDRVIVAPARAERPQSERPAAGSHELPERDPDCPFCPGNELETPREILRIPESEEGDWRVRVVLNKYPVLEEDAGEEVVSVGPGRQVEAALGRHEVVIEARAHDRTFTGLADDELLDVLRAYRSRYAAAAADARIRHVVIFRNQGELANATIEHPHSQLAAMAFVPPALTGRIDRARAYLEAHGRSLLEGIVEQELGDGSRVVASSDSFVTFVPFAPTHDGELWIAPRQAPPRLDAAEDAMLLEFGRALRRAVSAMERAFDGPDYNLVVQSAPLIEGAEAALPWYGQLVPRRTLTAGFELGVGVHILVATPEETARALREAAP</sequence>
<feature type="binding site" evidence="5">
    <location>
        <position position="116"/>
    </location>
    <ligand>
        <name>Zn(2+)</name>
        <dbReference type="ChEBI" id="CHEBI:29105"/>
    </ligand>
</feature>
<evidence type="ECO:0000256" key="3">
    <source>
        <dbReference type="ARBA" id="ARBA00023277"/>
    </source>
</evidence>
<dbReference type="PANTHER" id="PTHR42763:SF2">
    <property type="entry name" value="ADP-GLUCOSE PHOSPHORYLASE"/>
    <property type="match status" value="1"/>
</dbReference>
<dbReference type="InterPro" id="IPR001937">
    <property type="entry name" value="GalP_UDPtransf1"/>
</dbReference>
<feature type="binding site" evidence="5">
    <location>
        <position position="167"/>
    </location>
    <ligand>
        <name>Zn(2+)</name>
        <dbReference type="ChEBI" id="CHEBI:29105"/>
    </ligand>
</feature>
<feature type="binding site" evidence="5">
    <location>
        <position position="49"/>
    </location>
    <ligand>
        <name>Zn(2+)</name>
        <dbReference type="ChEBI" id="CHEBI:29105"/>
    </ligand>
</feature>